<evidence type="ECO:0000313" key="2">
    <source>
        <dbReference type="EMBL" id="KAG7310278.1"/>
    </source>
</evidence>
<name>A0ABQ7QZ10_PLUXY</name>
<protein>
    <submittedName>
        <fullName evidence="2">Uncharacterized protein</fullName>
    </submittedName>
</protein>
<feature type="compositionally biased region" description="Polar residues" evidence="1">
    <location>
        <begin position="52"/>
        <end position="70"/>
    </location>
</feature>
<dbReference type="PROSITE" id="PS51257">
    <property type="entry name" value="PROKAR_LIPOPROTEIN"/>
    <property type="match status" value="1"/>
</dbReference>
<feature type="region of interest" description="Disordered" evidence="1">
    <location>
        <begin position="1"/>
        <end position="34"/>
    </location>
</feature>
<gene>
    <name evidence="2" type="ORF">JYU34_003031</name>
</gene>
<feature type="compositionally biased region" description="Low complexity" evidence="1">
    <location>
        <begin position="12"/>
        <end position="21"/>
    </location>
</feature>
<keyword evidence="3" id="KW-1185">Reference proteome</keyword>
<sequence length="326" mass="36812">MGRNKNKKRSHSSSSSSSSSSCDRKRYRSKLKKKERRIDALEDIIKVLRNSYHTGNENNEQGTESVSSVPTAVPGPSSGGNASLPIVRYVGRNDFIPDFDPQTTNVPVEHWIRNLESTARMHEAADVVVIKTASQLSFFKREMALELAELCEDTGKVQLHPQEDVTLEPGINKVFVWTTPAVNATLKVNQSEQRQPMYEKDVVCEEVESDNGSAILKIINRTNAPIKIKCEECIARAELVETPECSEAMPNIGEQLTDKQRKEVISLLRDYDDCFSGSAMALGNCDIEMVIKLREDKIVNYKPYRMSYHEREVVRNVVSELYNIII</sequence>
<evidence type="ECO:0000256" key="1">
    <source>
        <dbReference type="SAM" id="MobiDB-lite"/>
    </source>
</evidence>
<proteinExistence type="predicted"/>
<reference evidence="2 3" key="1">
    <citation type="submission" date="2021-06" db="EMBL/GenBank/DDBJ databases">
        <title>A haploid diamondback moth (Plutella xylostella L.) genome assembly resolves 31 chromosomes and identifies a diamide resistance mutation.</title>
        <authorList>
            <person name="Ward C.M."/>
            <person name="Perry K.D."/>
            <person name="Baker G."/>
            <person name="Powis K."/>
            <person name="Heckel D.G."/>
            <person name="Baxter S.W."/>
        </authorList>
    </citation>
    <scope>NUCLEOTIDE SEQUENCE [LARGE SCALE GENOMIC DNA]</scope>
    <source>
        <strain evidence="2 3">LV</strain>
        <tissue evidence="2">Single pupa</tissue>
    </source>
</reference>
<comment type="caution">
    <text evidence="2">The sequence shown here is derived from an EMBL/GenBank/DDBJ whole genome shotgun (WGS) entry which is preliminary data.</text>
</comment>
<organism evidence="2 3">
    <name type="scientific">Plutella xylostella</name>
    <name type="common">Diamondback moth</name>
    <name type="synonym">Plutella maculipennis</name>
    <dbReference type="NCBI Taxonomy" id="51655"/>
    <lineage>
        <taxon>Eukaryota</taxon>
        <taxon>Metazoa</taxon>
        <taxon>Ecdysozoa</taxon>
        <taxon>Arthropoda</taxon>
        <taxon>Hexapoda</taxon>
        <taxon>Insecta</taxon>
        <taxon>Pterygota</taxon>
        <taxon>Neoptera</taxon>
        <taxon>Endopterygota</taxon>
        <taxon>Lepidoptera</taxon>
        <taxon>Glossata</taxon>
        <taxon>Ditrysia</taxon>
        <taxon>Yponomeutoidea</taxon>
        <taxon>Plutellidae</taxon>
        <taxon>Plutella</taxon>
    </lineage>
</organism>
<feature type="compositionally biased region" description="Basic residues" evidence="1">
    <location>
        <begin position="25"/>
        <end position="34"/>
    </location>
</feature>
<dbReference type="Proteomes" id="UP000823941">
    <property type="component" value="Chromosome 5"/>
</dbReference>
<feature type="compositionally biased region" description="Basic residues" evidence="1">
    <location>
        <begin position="1"/>
        <end position="11"/>
    </location>
</feature>
<evidence type="ECO:0000313" key="3">
    <source>
        <dbReference type="Proteomes" id="UP000823941"/>
    </source>
</evidence>
<dbReference type="EMBL" id="JAHIBW010000005">
    <property type="protein sequence ID" value="KAG7310278.1"/>
    <property type="molecule type" value="Genomic_DNA"/>
</dbReference>
<feature type="region of interest" description="Disordered" evidence="1">
    <location>
        <begin position="52"/>
        <end position="83"/>
    </location>
</feature>
<accession>A0ABQ7QZ10</accession>